<evidence type="ECO:0008006" key="7">
    <source>
        <dbReference type="Google" id="ProtNLM"/>
    </source>
</evidence>
<reference evidence="5" key="2">
    <citation type="submission" date="2021-02" db="EMBL/GenBank/DDBJ databases">
        <authorList>
            <person name="Kimball J.A."/>
            <person name="Haas M.W."/>
            <person name="Macchietto M."/>
            <person name="Kono T."/>
            <person name="Duquette J."/>
            <person name="Shao M."/>
        </authorList>
    </citation>
    <scope>NUCLEOTIDE SEQUENCE</scope>
    <source>
        <tissue evidence="5">Fresh leaf tissue</tissue>
    </source>
</reference>
<protein>
    <recommendedName>
        <fullName evidence="7">Myb-like domain-containing protein</fullName>
    </recommendedName>
</protein>
<comment type="caution">
    <text evidence="5">The sequence shown here is derived from an EMBL/GenBank/DDBJ whole genome shotgun (WGS) entry which is preliminary data.</text>
</comment>
<dbReference type="GO" id="GO:0000978">
    <property type="term" value="F:RNA polymerase II cis-regulatory region sequence-specific DNA binding"/>
    <property type="evidence" value="ECO:0007669"/>
    <property type="project" value="TreeGrafter"/>
</dbReference>
<feature type="compositionally biased region" description="Basic and acidic residues" evidence="2">
    <location>
        <begin position="248"/>
        <end position="258"/>
    </location>
</feature>
<proteinExistence type="predicted"/>
<dbReference type="PANTHER" id="PTHR45614:SF6">
    <property type="entry name" value="MYB DNA-BINDING DOMAIN SUPERFAMILY PROTEIN-RELATED"/>
    <property type="match status" value="1"/>
</dbReference>
<dbReference type="InterPro" id="IPR017930">
    <property type="entry name" value="Myb_dom"/>
</dbReference>
<dbReference type="InterPro" id="IPR001005">
    <property type="entry name" value="SANT/Myb"/>
</dbReference>
<keyword evidence="6" id="KW-1185">Reference proteome</keyword>
<evidence type="ECO:0000259" key="4">
    <source>
        <dbReference type="PROSITE" id="PS51294"/>
    </source>
</evidence>
<dbReference type="EMBL" id="JAAALK010000284">
    <property type="protein sequence ID" value="KAG8067818.1"/>
    <property type="molecule type" value="Genomic_DNA"/>
</dbReference>
<evidence type="ECO:0000313" key="5">
    <source>
        <dbReference type="EMBL" id="KAG8067818.1"/>
    </source>
</evidence>
<accession>A0A8J5W0I7</accession>
<organism evidence="5 6">
    <name type="scientific">Zizania palustris</name>
    <name type="common">Northern wild rice</name>
    <dbReference type="NCBI Taxonomy" id="103762"/>
    <lineage>
        <taxon>Eukaryota</taxon>
        <taxon>Viridiplantae</taxon>
        <taxon>Streptophyta</taxon>
        <taxon>Embryophyta</taxon>
        <taxon>Tracheophyta</taxon>
        <taxon>Spermatophyta</taxon>
        <taxon>Magnoliopsida</taxon>
        <taxon>Liliopsida</taxon>
        <taxon>Poales</taxon>
        <taxon>Poaceae</taxon>
        <taxon>BOP clade</taxon>
        <taxon>Oryzoideae</taxon>
        <taxon>Oryzeae</taxon>
        <taxon>Zizaniinae</taxon>
        <taxon>Zizania</taxon>
    </lineage>
</organism>
<dbReference type="OrthoDB" id="2143914at2759"/>
<dbReference type="PANTHER" id="PTHR45614">
    <property type="entry name" value="MYB PROTEIN-RELATED"/>
    <property type="match status" value="1"/>
</dbReference>
<feature type="domain" description="Myb-like" evidence="3">
    <location>
        <begin position="81"/>
        <end position="118"/>
    </location>
</feature>
<dbReference type="Pfam" id="PF00249">
    <property type="entry name" value="Myb_DNA-binding"/>
    <property type="match status" value="1"/>
</dbReference>
<dbReference type="PROSITE" id="PS50090">
    <property type="entry name" value="MYB_LIKE"/>
    <property type="match status" value="1"/>
</dbReference>
<feature type="region of interest" description="Disordered" evidence="2">
    <location>
        <begin position="227"/>
        <end position="258"/>
    </location>
</feature>
<dbReference type="InterPro" id="IPR050560">
    <property type="entry name" value="MYB_TF"/>
</dbReference>
<evidence type="ECO:0000313" key="6">
    <source>
        <dbReference type="Proteomes" id="UP000729402"/>
    </source>
</evidence>
<feature type="domain" description="HTH myb-type" evidence="4">
    <location>
        <begin position="81"/>
        <end position="116"/>
    </location>
</feature>
<name>A0A8J5W0I7_ZIZPA</name>
<dbReference type="GO" id="GO:0005634">
    <property type="term" value="C:nucleus"/>
    <property type="evidence" value="ECO:0007669"/>
    <property type="project" value="TreeGrafter"/>
</dbReference>
<gene>
    <name evidence="5" type="ORF">GUJ93_ZPchr0005g15301</name>
</gene>
<evidence type="ECO:0000256" key="2">
    <source>
        <dbReference type="SAM" id="MobiDB-lite"/>
    </source>
</evidence>
<keyword evidence="1" id="KW-0238">DNA-binding</keyword>
<evidence type="ECO:0000256" key="1">
    <source>
        <dbReference type="ARBA" id="ARBA00023125"/>
    </source>
</evidence>
<dbReference type="PROSITE" id="PS51294">
    <property type="entry name" value="HTH_MYB"/>
    <property type="match status" value="1"/>
</dbReference>
<reference evidence="5" key="1">
    <citation type="journal article" date="2021" name="bioRxiv">
        <title>Whole Genome Assembly and Annotation of Northern Wild Rice, Zizania palustris L., Supports a Whole Genome Duplication in the Zizania Genus.</title>
        <authorList>
            <person name="Haas M."/>
            <person name="Kono T."/>
            <person name="Macchietto M."/>
            <person name="Millas R."/>
            <person name="McGilp L."/>
            <person name="Shao M."/>
            <person name="Duquette J."/>
            <person name="Hirsch C.N."/>
            <person name="Kimball J."/>
        </authorList>
    </citation>
    <scope>NUCLEOTIDE SEQUENCE</scope>
    <source>
        <tissue evidence="5">Fresh leaf tissue</tissue>
    </source>
</reference>
<evidence type="ECO:0000259" key="3">
    <source>
        <dbReference type="PROSITE" id="PS50090"/>
    </source>
</evidence>
<dbReference type="CDD" id="cd00167">
    <property type="entry name" value="SANT"/>
    <property type="match status" value="1"/>
</dbReference>
<sequence length="258" mass="28728">MRAPIFHHRCHVVMEIKIDQKEMKPAPKTPDARTLETIKRVWLLYASGHPQGVAAREYGRVEGLRYGRVMVAPGEEGVGGKKGSWILEEDDLLRGAVERHGARNWTAISGEVWGRCNQLNLGVHCRPFTLEEDAVIVDAHAKWQVKQQVATIACLLHGLIDNSIKNHQNSMLCCNRRAAAIVSYQSLDLTKGEEDTSDESVVVPTAPPLSAAKRLCVEHLLRHPTLPHRCPSAHPMSPSPPPSPRPHTRSERRASWLA</sequence>
<dbReference type="AlphaFoldDB" id="A0A8J5W0I7"/>
<dbReference type="Proteomes" id="UP000729402">
    <property type="component" value="Unassembled WGS sequence"/>
</dbReference>
<dbReference type="GO" id="GO:0000981">
    <property type="term" value="F:DNA-binding transcription factor activity, RNA polymerase II-specific"/>
    <property type="evidence" value="ECO:0007669"/>
    <property type="project" value="TreeGrafter"/>
</dbReference>